<sequence length="355" mass="39208">MERLLEVKDLAISFHTRGGEVQAIRGVSFHVDKGETLAIVGESGSGKSVTSQALMKLIPTPPGRYKGGSILFDGQEIITKSEKQMQSIRGKEIGMIFQDPMTSLNPMMKVGKQITEVLHKHENMSRGAAVKRGIELLKLVGIPSPERRFQQYPHEFSGGMRQRVVIAMALAANPKLLIADEPTTALDVTIQAQILDLMKELQKKIGTSIIFITHDLGVVASMADRVAVMYAGQIVEMGTVEEIFYDPRHPYTWGLLGSMPSLESKGSMLTAIPGTPPDLIKPPKGDAFAMRSTYAMAIDYEKEPPLFKVSDTHYVKSWLLHPMAPAVTPPDAVLKKHRKLPGTYEQPVQVDNYFE</sequence>
<dbReference type="SUPFAM" id="SSF52540">
    <property type="entry name" value="P-loop containing nucleoside triphosphate hydrolases"/>
    <property type="match status" value="1"/>
</dbReference>
<keyword evidence="7" id="KW-0472">Membrane</keyword>
<feature type="domain" description="ABC transporter" evidence="8">
    <location>
        <begin position="5"/>
        <end position="256"/>
    </location>
</feature>
<dbReference type="EMBL" id="VYKK01000015">
    <property type="protein sequence ID" value="KAA9004108.1"/>
    <property type="molecule type" value="Genomic_DNA"/>
</dbReference>
<dbReference type="Proteomes" id="UP000367750">
    <property type="component" value="Unassembled WGS sequence"/>
</dbReference>
<evidence type="ECO:0000256" key="2">
    <source>
        <dbReference type="ARBA" id="ARBA00005417"/>
    </source>
</evidence>
<reference evidence="9 10" key="1">
    <citation type="submission" date="2019-09" db="EMBL/GenBank/DDBJ databases">
        <title>Bacillus ochoae sp. nov., Paenibacillus whitsoniae sp. nov., Paenibacillus spiritus sp. nov. Isolated from the Mars Exploration Rover during spacecraft assembly.</title>
        <authorList>
            <person name="Seuylemezian A."/>
            <person name="Vaishampayan P."/>
        </authorList>
    </citation>
    <scope>NUCLEOTIDE SEQUENCE [LARGE SCALE GENOMIC DNA]</scope>
    <source>
        <strain evidence="9 10">MER_111</strain>
    </source>
</reference>
<comment type="subcellular location">
    <subcellularLocation>
        <location evidence="1">Cell membrane</location>
        <topology evidence="1">Peripheral membrane protein</topology>
    </subcellularLocation>
</comment>
<evidence type="ECO:0000256" key="5">
    <source>
        <dbReference type="ARBA" id="ARBA00022741"/>
    </source>
</evidence>
<dbReference type="Pfam" id="PF08352">
    <property type="entry name" value="oligo_HPY"/>
    <property type="match status" value="1"/>
</dbReference>
<keyword evidence="4" id="KW-1003">Cell membrane</keyword>
<dbReference type="RefSeq" id="WP_150458462.1">
    <property type="nucleotide sequence ID" value="NZ_VYKK01000015.1"/>
</dbReference>
<evidence type="ECO:0000256" key="6">
    <source>
        <dbReference type="ARBA" id="ARBA00022840"/>
    </source>
</evidence>
<dbReference type="InterPro" id="IPR050388">
    <property type="entry name" value="ABC_Ni/Peptide_Import"/>
</dbReference>
<dbReference type="PROSITE" id="PS50893">
    <property type="entry name" value="ABC_TRANSPORTER_2"/>
    <property type="match status" value="1"/>
</dbReference>
<evidence type="ECO:0000256" key="4">
    <source>
        <dbReference type="ARBA" id="ARBA00022475"/>
    </source>
</evidence>
<dbReference type="GO" id="GO:0005524">
    <property type="term" value="F:ATP binding"/>
    <property type="evidence" value="ECO:0007669"/>
    <property type="project" value="UniProtKB-KW"/>
</dbReference>
<gene>
    <name evidence="9" type="ORF">F4V43_11945</name>
</gene>
<dbReference type="NCBIfam" id="TIGR01727">
    <property type="entry name" value="oligo_HPY"/>
    <property type="match status" value="1"/>
</dbReference>
<dbReference type="Gene3D" id="3.40.50.300">
    <property type="entry name" value="P-loop containing nucleotide triphosphate hydrolases"/>
    <property type="match status" value="1"/>
</dbReference>
<dbReference type="InterPro" id="IPR013563">
    <property type="entry name" value="Oligopep_ABC_C"/>
</dbReference>
<dbReference type="FunFam" id="3.40.50.300:FF:000016">
    <property type="entry name" value="Oligopeptide ABC transporter ATP-binding component"/>
    <property type="match status" value="1"/>
</dbReference>
<evidence type="ECO:0000313" key="10">
    <source>
        <dbReference type="Proteomes" id="UP000367750"/>
    </source>
</evidence>
<dbReference type="GO" id="GO:0016887">
    <property type="term" value="F:ATP hydrolysis activity"/>
    <property type="evidence" value="ECO:0007669"/>
    <property type="project" value="InterPro"/>
</dbReference>
<keyword evidence="6 9" id="KW-0067">ATP-binding</keyword>
<dbReference type="PANTHER" id="PTHR43297:SF2">
    <property type="entry name" value="DIPEPTIDE TRANSPORT ATP-BINDING PROTEIN DPPD"/>
    <property type="match status" value="1"/>
</dbReference>
<dbReference type="Pfam" id="PF00005">
    <property type="entry name" value="ABC_tran"/>
    <property type="match status" value="1"/>
</dbReference>
<dbReference type="GO" id="GO:0015833">
    <property type="term" value="P:peptide transport"/>
    <property type="evidence" value="ECO:0007669"/>
    <property type="project" value="InterPro"/>
</dbReference>
<dbReference type="AlphaFoldDB" id="A0A5J5G8N0"/>
<name>A0A5J5G8N0_9BACL</name>
<dbReference type="InterPro" id="IPR003439">
    <property type="entry name" value="ABC_transporter-like_ATP-bd"/>
</dbReference>
<comment type="caution">
    <text evidence="9">The sequence shown here is derived from an EMBL/GenBank/DDBJ whole genome shotgun (WGS) entry which is preliminary data.</text>
</comment>
<comment type="similarity">
    <text evidence="2">Belongs to the ABC transporter superfamily.</text>
</comment>
<evidence type="ECO:0000259" key="8">
    <source>
        <dbReference type="PROSITE" id="PS50893"/>
    </source>
</evidence>
<dbReference type="InterPro" id="IPR003593">
    <property type="entry name" value="AAA+_ATPase"/>
</dbReference>
<evidence type="ECO:0000313" key="9">
    <source>
        <dbReference type="EMBL" id="KAA9004108.1"/>
    </source>
</evidence>
<accession>A0A5J5G8N0</accession>
<proteinExistence type="inferred from homology"/>
<dbReference type="PANTHER" id="PTHR43297">
    <property type="entry name" value="OLIGOPEPTIDE TRANSPORT ATP-BINDING PROTEIN APPD"/>
    <property type="match status" value="1"/>
</dbReference>
<keyword evidence="3" id="KW-0813">Transport</keyword>
<evidence type="ECO:0000256" key="3">
    <source>
        <dbReference type="ARBA" id="ARBA00022448"/>
    </source>
</evidence>
<dbReference type="InterPro" id="IPR027417">
    <property type="entry name" value="P-loop_NTPase"/>
</dbReference>
<evidence type="ECO:0000256" key="1">
    <source>
        <dbReference type="ARBA" id="ARBA00004202"/>
    </source>
</evidence>
<dbReference type="OrthoDB" id="9802264at2"/>
<organism evidence="9 10">
    <name type="scientific">Paenibacillus spiritus</name>
    <dbReference type="NCBI Taxonomy" id="2496557"/>
    <lineage>
        <taxon>Bacteria</taxon>
        <taxon>Bacillati</taxon>
        <taxon>Bacillota</taxon>
        <taxon>Bacilli</taxon>
        <taxon>Bacillales</taxon>
        <taxon>Paenibacillaceae</taxon>
        <taxon>Paenibacillus</taxon>
    </lineage>
</organism>
<evidence type="ECO:0000256" key="7">
    <source>
        <dbReference type="ARBA" id="ARBA00023136"/>
    </source>
</evidence>
<keyword evidence="5" id="KW-0547">Nucleotide-binding</keyword>
<protein>
    <submittedName>
        <fullName evidence="9">ABC transporter ATP-binding protein</fullName>
    </submittedName>
</protein>
<dbReference type="PROSITE" id="PS00211">
    <property type="entry name" value="ABC_TRANSPORTER_1"/>
    <property type="match status" value="1"/>
</dbReference>
<keyword evidence="10" id="KW-1185">Reference proteome</keyword>
<dbReference type="SMART" id="SM00382">
    <property type="entry name" value="AAA"/>
    <property type="match status" value="1"/>
</dbReference>
<dbReference type="GO" id="GO:0005886">
    <property type="term" value="C:plasma membrane"/>
    <property type="evidence" value="ECO:0007669"/>
    <property type="project" value="UniProtKB-SubCell"/>
</dbReference>
<dbReference type="CDD" id="cd03257">
    <property type="entry name" value="ABC_NikE_OppD_transporters"/>
    <property type="match status" value="1"/>
</dbReference>
<dbReference type="InterPro" id="IPR017871">
    <property type="entry name" value="ABC_transporter-like_CS"/>
</dbReference>